<dbReference type="Proteomes" id="UP001177023">
    <property type="component" value="Unassembled WGS sequence"/>
</dbReference>
<dbReference type="InterPro" id="IPR019422">
    <property type="entry name" value="7TM_GPCR_serpentine_rcpt_Srh"/>
</dbReference>
<dbReference type="InterPro" id="IPR053220">
    <property type="entry name" value="Nematode_rcpt-like_serp_H"/>
</dbReference>
<feature type="transmembrane region" description="Helical" evidence="1">
    <location>
        <begin position="72"/>
        <end position="95"/>
    </location>
</feature>
<dbReference type="AlphaFoldDB" id="A0AA36FRK3"/>
<keyword evidence="3" id="KW-1185">Reference proteome</keyword>
<sequence>MCYITPVTIIGTWHAFQLLGNSKSHMSEVTRDIHRRYFRILFIGMTVPILSLGVPYLGLEFSLCFNFRFPQALINLAIGCHAAHTTVASISIMMLTPSYRNVFLRCFKRRNRYISPLVANNIRPVIPSAIT</sequence>
<accession>A0AA36FRK3</accession>
<dbReference type="PANTHER" id="PTHR22941:SF26">
    <property type="entry name" value="SERPENTINE RECEPTOR, CLASS H"/>
    <property type="match status" value="1"/>
</dbReference>
<keyword evidence="1" id="KW-0472">Membrane</keyword>
<keyword evidence="1" id="KW-1133">Transmembrane helix</keyword>
<dbReference type="Pfam" id="PF10318">
    <property type="entry name" value="7TM_GPCR_Srh"/>
    <property type="match status" value="1"/>
</dbReference>
<feature type="non-terminal residue" evidence="2">
    <location>
        <position position="1"/>
    </location>
</feature>
<name>A0AA36FRK3_9BILA</name>
<organism evidence="2 3">
    <name type="scientific">Mesorhabditis spiculigera</name>
    <dbReference type="NCBI Taxonomy" id="96644"/>
    <lineage>
        <taxon>Eukaryota</taxon>
        <taxon>Metazoa</taxon>
        <taxon>Ecdysozoa</taxon>
        <taxon>Nematoda</taxon>
        <taxon>Chromadorea</taxon>
        <taxon>Rhabditida</taxon>
        <taxon>Rhabditina</taxon>
        <taxon>Rhabditomorpha</taxon>
        <taxon>Rhabditoidea</taxon>
        <taxon>Rhabditidae</taxon>
        <taxon>Mesorhabditinae</taxon>
        <taxon>Mesorhabditis</taxon>
    </lineage>
</organism>
<evidence type="ECO:0000313" key="3">
    <source>
        <dbReference type="Proteomes" id="UP001177023"/>
    </source>
</evidence>
<evidence type="ECO:0000256" key="1">
    <source>
        <dbReference type="SAM" id="Phobius"/>
    </source>
</evidence>
<comment type="caution">
    <text evidence="2">The sequence shown here is derived from an EMBL/GenBank/DDBJ whole genome shotgun (WGS) entry which is preliminary data.</text>
</comment>
<gene>
    <name evidence="2" type="ORF">MSPICULIGERA_LOCUS3469</name>
</gene>
<proteinExistence type="predicted"/>
<keyword evidence="1" id="KW-0812">Transmembrane</keyword>
<evidence type="ECO:0008006" key="4">
    <source>
        <dbReference type="Google" id="ProtNLM"/>
    </source>
</evidence>
<evidence type="ECO:0000313" key="2">
    <source>
        <dbReference type="EMBL" id="CAJ0564801.1"/>
    </source>
</evidence>
<dbReference type="PANTHER" id="PTHR22941">
    <property type="entry name" value="SERPENTINE RECEPTOR"/>
    <property type="match status" value="1"/>
</dbReference>
<protein>
    <recommendedName>
        <fullName evidence="4">G protein-coupled receptor</fullName>
    </recommendedName>
</protein>
<reference evidence="2" key="1">
    <citation type="submission" date="2023-06" db="EMBL/GenBank/DDBJ databases">
        <authorList>
            <person name="Delattre M."/>
        </authorList>
    </citation>
    <scope>NUCLEOTIDE SEQUENCE</scope>
    <source>
        <strain evidence="2">AF72</strain>
    </source>
</reference>
<feature type="transmembrane region" description="Helical" evidence="1">
    <location>
        <begin position="37"/>
        <end position="57"/>
    </location>
</feature>
<dbReference type="EMBL" id="CATQJA010000916">
    <property type="protein sequence ID" value="CAJ0564801.1"/>
    <property type="molecule type" value="Genomic_DNA"/>
</dbReference>